<feature type="region of interest" description="Disordered" evidence="7">
    <location>
        <begin position="156"/>
        <end position="394"/>
    </location>
</feature>
<name>A0AAV6PIT1_SOLSE</name>
<feature type="domain" description="C2" evidence="8">
    <location>
        <begin position="1346"/>
        <end position="1468"/>
    </location>
</feature>
<proteinExistence type="predicted"/>
<dbReference type="InterPro" id="IPR010911">
    <property type="entry name" value="Rab_BD"/>
</dbReference>
<dbReference type="PROSITE" id="PS50004">
    <property type="entry name" value="C2"/>
    <property type="match status" value="2"/>
</dbReference>
<feature type="compositionally biased region" description="Basic and acidic residues" evidence="7">
    <location>
        <begin position="87"/>
        <end position="96"/>
    </location>
</feature>
<evidence type="ECO:0000256" key="3">
    <source>
        <dbReference type="ARBA" id="ARBA00022483"/>
    </source>
</evidence>
<feature type="compositionally biased region" description="Low complexity" evidence="7">
    <location>
        <begin position="174"/>
        <end position="190"/>
    </location>
</feature>
<keyword evidence="4" id="KW-0677">Repeat</keyword>
<feature type="compositionally biased region" description="Polar residues" evidence="7">
    <location>
        <begin position="621"/>
        <end position="645"/>
    </location>
</feature>
<feature type="compositionally biased region" description="Basic and acidic residues" evidence="7">
    <location>
        <begin position="427"/>
        <end position="442"/>
    </location>
</feature>
<dbReference type="EMBL" id="JAGKHQ010000691">
    <property type="protein sequence ID" value="KAG7465574.1"/>
    <property type="molecule type" value="Genomic_DNA"/>
</dbReference>
<gene>
    <name evidence="10" type="ORF">JOB18_029422</name>
</gene>
<evidence type="ECO:0000256" key="1">
    <source>
        <dbReference type="ARBA" id="ARBA00004236"/>
    </source>
</evidence>
<feature type="compositionally biased region" description="Polar residues" evidence="7">
    <location>
        <begin position="497"/>
        <end position="513"/>
    </location>
</feature>
<dbReference type="PANTHER" id="PTHR45716:SF5">
    <property type="entry name" value="SYNAPTOTAGMIN-LIKE PROTEIN 2"/>
    <property type="match status" value="1"/>
</dbReference>
<feature type="compositionally biased region" description="Polar residues" evidence="7">
    <location>
        <begin position="326"/>
        <end position="336"/>
    </location>
</feature>
<evidence type="ECO:0000256" key="5">
    <source>
        <dbReference type="ARBA" id="ARBA00023136"/>
    </source>
</evidence>
<feature type="compositionally biased region" description="Basic and acidic residues" evidence="7">
    <location>
        <begin position="538"/>
        <end position="547"/>
    </location>
</feature>
<evidence type="ECO:0000313" key="11">
    <source>
        <dbReference type="Proteomes" id="UP000693946"/>
    </source>
</evidence>
<feature type="region of interest" description="Disordered" evidence="7">
    <location>
        <begin position="795"/>
        <end position="963"/>
    </location>
</feature>
<dbReference type="InterPro" id="IPR043567">
    <property type="entry name" value="SYTL1-5_C2B"/>
</dbReference>
<dbReference type="InterPro" id="IPR000008">
    <property type="entry name" value="C2_dom"/>
</dbReference>
<feature type="compositionally biased region" description="Low complexity" evidence="7">
    <location>
        <begin position="895"/>
        <end position="909"/>
    </location>
</feature>
<feature type="domain" description="C2" evidence="8">
    <location>
        <begin position="1199"/>
        <end position="1321"/>
    </location>
</feature>
<evidence type="ECO:0000256" key="7">
    <source>
        <dbReference type="SAM" id="MobiDB-lite"/>
    </source>
</evidence>
<feature type="compositionally biased region" description="Basic and acidic residues" evidence="7">
    <location>
        <begin position="285"/>
        <end position="302"/>
    </location>
</feature>
<feature type="compositionally biased region" description="Basic and acidic residues" evidence="7">
    <location>
        <begin position="806"/>
        <end position="816"/>
    </location>
</feature>
<comment type="subcellular location">
    <subcellularLocation>
        <location evidence="1">Cell membrane</location>
    </subcellularLocation>
</comment>
<protein>
    <recommendedName>
        <fullName evidence="6">Synaptotagmin-like protein 2</fullName>
    </recommendedName>
</protein>
<feature type="domain" description="RabBD" evidence="9">
    <location>
        <begin position="1"/>
        <end position="63"/>
    </location>
</feature>
<dbReference type="FunFam" id="2.60.40.150:FF:000040">
    <property type="entry name" value="synaptotagmin-like protein 2 isoform X2"/>
    <property type="match status" value="1"/>
</dbReference>
<dbReference type="GO" id="GO:0042043">
    <property type="term" value="F:neurexin family protein binding"/>
    <property type="evidence" value="ECO:0007669"/>
    <property type="project" value="TreeGrafter"/>
</dbReference>
<dbReference type="SMART" id="SM00239">
    <property type="entry name" value="C2"/>
    <property type="match status" value="2"/>
</dbReference>
<feature type="compositionally biased region" description="Basic and acidic residues" evidence="7">
    <location>
        <begin position="460"/>
        <end position="481"/>
    </location>
</feature>
<feature type="compositionally biased region" description="Basic and acidic residues" evidence="7">
    <location>
        <begin position="647"/>
        <end position="657"/>
    </location>
</feature>
<evidence type="ECO:0000313" key="10">
    <source>
        <dbReference type="EMBL" id="KAG7465573.1"/>
    </source>
</evidence>
<feature type="region of interest" description="Disordered" evidence="7">
    <location>
        <begin position="1010"/>
        <end position="1129"/>
    </location>
</feature>
<feature type="compositionally biased region" description="Polar residues" evidence="7">
    <location>
        <begin position="265"/>
        <end position="284"/>
    </location>
</feature>
<keyword evidence="2" id="KW-1003">Cell membrane</keyword>
<feature type="compositionally biased region" description="Polar residues" evidence="7">
    <location>
        <begin position="380"/>
        <end position="390"/>
    </location>
</feature>
<dbReference type="GO" id="GO:0005886">
    <property type="term" value="C:plasma membrane"/>
    <property type="evidence" value="ECO:0007669"/>
    <property type="project" value="UniProtKB-SubCell"/>
</dbReference>
<feature type="compositionally biased region" description="Low complexity" evidence="7">
    <location>
        <begin position="1112"/>
        <end position="1125"/>
    </location>
</feature>
<dbReference type="PROSITE" id="PS50916">
    <property type="entry name" value="RABBD"/>
    <property type="match status" value="1"/>
</dbReference>
<comment type="caution">
    <text evidence="10">The sequence shown here is derived from an EMBL/GenBank/DDBJ whole genome shotgun (WGS) entry which is preliminary data.</text>
</comment>
<feature type="region of interest" description="Disordered" evidence="7">
    <location>
        <begin position="411"/>
        <end position="734"/>
    </location>
</feature>
<evidence type="ECO:0000259" key="8">
    <source>
        <dbReference type="PROSITE" id="PS50004"/>
    </source>
</evidence>
<feature type="compositionally biased region" description="Polar residues" evidence="7">
    <location>
        <begin position="1033"/>
        <end position="1058"/>
    </location>
</feature>
<feature type="compositionally biased region" description="Basic and acidic residues" evidence="7">
    <location>
        <begin position="581"/>
        <end position="620"/>
    </location>
</feature>
<feature type="compositionally biased region" description="Basic residues" evidence="7">
    <location>
        <begin position="196"/>
        <end position="208"/>
    </location>
</feature>
<feature type="region of interest" description="Disordered" evidence="7">
    <location>
        <begin position="85"/>
        <end position="110"/>
    </location>
</feature>
<reference evidence="10 11" key="1">
    <citation type="journal article" date="2021" name="Sci. Rep.">
        <title>Chromosome anchoring in Senegalese sole (Solea senegalensis) reveals sex-associated markers and genome rearrangements in flatfish.</title>
        <authorList>
            <person name="Guerrero-Cozar I."/>
            <person name="Gomez-Garrido J."/>
            <person name="Berbel C."/>
            <person name="Martinez-Blanch J.F."/>
            <person name="Alioto T."/>
            <person name="Claros M.G."/>
            <person name="Gagnaire P.A."/>
            <person name="Manchado M."/>
        </authorList>
    </citation>
    <scope>NUCLEOTIDE SEQUENCE [LARGE SCALE GENOMIC DNA]</scope>
    <source>
        <strain evidence="10">Sse05_10M</strain>
    </source>
</reference>
<dbReference type="FunFam" id="2.60.40.150:FF:000006">
    <property type="entry name" value="Synaptotagmin-like 5, isoform CRA_a"/>
    <property type="match status" value="1"/>
</dbReference>
<dbReference type="Pfam" id="PF00168">
    <property type="entry name" value="C2"/>
    <property type="match status" value="2"/>
</dbReference>
<reference evidence="10" key="2">
    <citation type="submission" date="2021-03" db="EMBL/GenBank/DDBJ databases">
        <authorList>
            <person name="Guerrero-Cozar I."/>
            <person name="Gomez-Garrido J."/>
            <person name="Berbel C."/>
            <person name="Martinez-Blanch J.F."/>
            <person name="Alioto T."/>
            <person name="Claros M.G."/>
            <person name="Gagnaire P.A."/>
            <person name="Manchado M."/>
        </authorList>
    </citation>
    <scope>NUCLEOTIDE SEQUENCE</scope>
    <source>
        <strain evidence="10">Sse05_10M</strain>
        <tissue evidence="10">Blood</tissue>
    </source>
</reference>
<keyword evidence="11" id="KW-1185">Reference proteome</keyword>
<dbReference type="CDD" id="cd04020">
    <property type="entry name" value="C2B_SLP_1-2-3-4"/>
    <property type="match status" value="1"/>
</dbReference>
<dbReference type="PANTHER" id="PTHR45716">
    <property type="entry name" value="BITESIZE, ISOFORM I"/>
    <property type="match status" value="1"/>
</dbReference>
<sequence>MIDLSHLTEEEQGMIMTVLRRDADLKKAEEERVRKLERVLTSESESESENKLKYLSGEWFYEAKSRRHMDTIHGSEIILAAIKHKREGSVRSDRSRTSSSRGSDIVAPPKPARCLELLQLRDNNHFEEDNVNVEVSSPRTPRRNPFNRASLVVVETPENNDHASSTETEVKPHTVSSQTSQSSVPSQNSTLGFKPVPKKRTFVSRRRSSQPDVNGLQGAEFPLRQTRLVPAPRPSVRRGSGSGSGSGLKSSEEKPDQGSVPDFTAQENSHQPPGHVSQESSNSSVDREKQRSVDFCDSRAAVDEGGDLSPQRETTPTSNEEEDQTFRVQDSDSVATTERHEDLSLTQSIVDPDPPVSYDLNYIEKSNQQTQKKTKKKNVFTLSTQASSPTGDGDSIAKVLDWFSRSLDSLDFVGTEDEPQRSTKTSNRREDTSRDVRDKDTVDFTESDTQRQANVANEIRASDRTGNKEPRTQEMEHEDNQTSKISHLKTFWETKNAKNILTHTSSNRGQTVSSEEDDEDEIRAHAASEIHSAPGINNEDKDMEDNVHVSNKQQDDSLETDSLSQRNEIHSQRLKLASCSRPDRRSSDAEILSERTDLQSRESPDLQSRESPDLQSRESPDSQSIKSNPQQQSQPDTDVQPNPESLDSERLHMEQNDTHNSSKLHRSSGEDTVLSPKRKDVSNKDRADTAERIKQLKSFWEQERNKPIFYSPPTPDDGKVPRGSNLQKLNKRFTKSEYDLRSVGHEDQDTDEEDFDRNHYHFNVRPLNQGLDKMSPTLSTSRSQFNTLREFWDEATSETKSSVSFDKPKSPKRKEPSSFQEMNDIYRLSVAEKTRPAVMKTPPSPQSRTKPRPETSDRNKASNFTTTESRRSSKDSEKPLKPQTRSPKSRRDSFTRSSGSGSSLRRSTSMFALSAAEEQDPDQFLMDLSPAHFQSRKQRQNAEKGAKARRSSEGTDVLTPRARAFVPSDYRHYLGMTANPGVHTSPATDDDVAAAKPAFEFDLNAPIRASTPLTAEERHTRKAKANQRPLWPNYSSSDTGQESSVSSASETWTTSRISFNREKDDDGQNPVKKALRRAEAWPKTKSIEDITSPSLSSRDRNKDSTEQRRVSDASSVPSPSSSLSLDPEHLKKMSKSVPSFLQQEDEDRDVAESPYYEDIFLKRSSMTNLTHRSSGMASLSSLSGSIMTMYSGDFGNVDVQGNIQFSINYINKLREFHIFVAECQDLAAVDPKRRRSDPYVKSYLVPDKANLGKRKTSVKKKTLHPKFNEILRYRVRMEYLRTQTLILSVWHHDTFGRNSFLGEVDVDLSTWDFDHTHMNYLDLKARTTPTPAPSSGRGEMKLAIRFLPQISHSEGVAKDGPNTGEVHIWVKECRNLPLIRATIDPYVKCFVLPDTSRKSRQKTRVLRRTTDPVFNHTMVYDGISDSDLAEACVELTVWDRDRLASHLLGGVRLGVGTGKSYGAPVSWMDSTVQEVALWDQMMASPDEWVESLLPLRTVHSAKTAFK</sequence>
<feature type="compositionally biased region" description="Basic and acidic residues" evidence="7">
    <location>
        <begin position="868"/>
        <end position="880"/>
    </location>
</feature>
<dbReference type="GO" id="GO:0006886">
    <property type="term" value="P:intracellular protein transport"/>
    <property type="evidence" value="ECO:0007669"/>
    <property type="project" value="InterPro"/>
</dbReference>
<dbReference type="EMBL" id="JAGKHQ010000691">
    <property type="protein sequence ID" value="KAG7465573.1"/>
    <property type="molecule type" value="Genomic_DNA"/>
</dbReference>
<evidence type="ECO:0000256" key="6">
    <source>
        <dbReference type="ARBA" id="ARBA00072164"/>
    </source>
</evidence>
<evidence type="ECO:0000259" key="9">
    <source>
        <dbReference type="PROSITE" id="PS50916"/>
    </source>
</evidence>
<feature type="compositionally biased region" description="Basic and acidic residues" evidence="7">
    <location>
        <begin position="851"/>
        <end position="860"/>
    </location>
</feature>
<evidence type="ECO:0000256" key="4">
    <source>
        <dbReference type="ARBA" id="ARBA00022737"/>
    </source>
</evidence>
<dbReference type="CDD" id="cd08393">
    <property type="entry name" value="C2A_SLP-1_2"/>
    <property type="match status" value="1"/>
</dbReference>
<keyword evidence="5" id="KW-0472">Membrane</keyword>
<dbReference type="GO" id="GO:0006887">
    <property type="term" value="P:exocytosis"/>
    <property type="evidence" value="ECO:0007669"/>
    <property type="project" value="UniProtKB-KW"/>
</dbReference>
<evidence type="ECO:0000256" key="2">
    <source>
        <dbReference type="ARBA" id="ARBA00022475"/>
    </source>
</evidence>
<feature type="compositionally biased region" description="Basic and acidic residues" evidence="7">
    <location>
        <begin position="1097"/>
        <end position="1111"/>
    </location>
</feature>
<feature type="compositionally biased region" description="Basic and acidic residues" evidence="7">
    <location>
        <begin position="677"/>
        <end position="706"/>
    </location>
</feature>
<accession>A0AAV6PIT1</accession>
<dbReference type="GO" id="GO:0070382">
    <property type="term" value="C:exocytic vesicle"/>
    <property type="evidence" value="ECO:0007669"/>
    <property type="project" value="TreeGrafter"/>
</dbReference>
<keyword evidence="3" id="KW-0268">Exocytosis</keyword>
<feature type="compositionally biased region" description="Basic and acidic residues" evidence="7">
    <location>
        <begin position="940"/>
        <end position="953"/>
    </location>
</feature>
<organism evidence="10 11">
    <name type="scientific">Solea senegalensis</name>
    <name type="common">Senegalese sole</name>
    <dbReference type="NCBI Taxonomy" id="28829"/>
    <lineage>
        <taxon>Eukaryota</taxon>
        <taxon>Metazoa</taxon>
        <taxon>Chordata</taxon>
        <taxon>Craniata</taxon>
        <taxon>Vertebrata</taxon>
        <taxon>Euteleostomi</taxon>
        <taxon>Actinopterygii</taxon>
        <taxon>Neopterygii</taxon>
        <taxon>Teleostei</taxon>
        <taxon>Neoteleostei</taxon>
        <taxon>Acanthomorphata</taxon>
        <taxon>Carangaria</taxon>
        <taxon>Pleuronectiformes</taxon>
        <taxon>Pleuronectoidei</taxon>
        <taxon>Soleidae</taxon>
        <taxon>Solea</taxon>
    </lineage>
</organism>
<feature type="region of interest" description="Disordered" evidence="7">
    <location>
        <begin position="129"/>
        <end position="148"/>
    </location>
</feature>
<dbReference type="GO" id="GO:0031267">
    <property type="term" value="F:small GTPase binding"/>
    <property type="evidence" value="ECO:0007669"/>
    <property type="project" value="InterPro"/>
</dbReference>
<dbReference type="Proteomes" id="UP000693946">
    <property type="component" value="Unassembled WGS sequence"/>
</dbReference>
<feature type="compositionally biased region" description="Basic and acidic residues" evidence="7">
    <location>
        <begin position="1076"/>
        <end position="1088"/>
    </location>
</feature>